<evidence type="ECO:0000313" key="3">
    <source>
        <dbReference type="EMBL" id="BAO19277.1"/>
    </source>
</evidence>
<dbReference type="RefSeq" id="WP_023842817.1">
    <property type="nucleotide sequence ID" value="NC_022995.1"/>
</dbReference>
<keyword evidence="2" id="KW-0732">Signal</keyword>
<geneLocation type="plasmid" evidence="3">
    <name>pM7012</name>
</geneLocation>
<name>V5YPE9_9BURK</name>
<dbReference type="AlphaFoldDB" id="V5YPE9"/>
<feature type="compositionally biased region" description="Polar residues" evidence="1">
    <location>
        <begin position="132"/>
        <end position="143"/>
    </location>
</feature>
<proteinExistence type="predicted"/>
<evidence type="ECO:0000256" key="2">
    <source>
        <dbReference type="SAM" id="SignalP"/>
    </source>
</evidence>
<accession>V5YPE9</accession>
<feature type="signal peptide" evidence="2">
    <location>
        <begin position="1"/>
        <end position="31"/>
    </location>
</feature>
<evidence type="ECO:0000256" key="1">
    <source>
        <dbReference type="SAM" id="MobiDB-lite"/>
    </source>
</evidence>
<protein>
    <submittedName>
        <fullName evidence="3">Uncharacterized protein</fullName>
    </submittedName>
</protein>
<reference evidence="3" key="2">
    <citation type="submission" date="2024-06" db="EMBL/GenBank/DDBJ databases">
        <authorList>
            <person name="Sakai Y."/>
            <person name="Fujii T."/>
        </authorList>
    </citation>
    <scope>NUCLEOTIDE SEQUENCE</scope>
    <source>
        <strain evidence="3">M701</strain>
        <plasmid evidence="3">pM7012</plasmid>
    </source>
</reference>
<feature type="region of interest" description="Disordered" evidence="1">
    <location>
        <begin position="120"/>
        <end position="143"/>
    </location>
</feature>
<organism evidence="3">
    <name type="scientific">Burkholderia sp. M701</name>
    <dbReference type="NCBI Taxonomy" id="326454"/>
    <lineage>
        <taxon>Bacteria</taxon>
        <taxon>Pseudomonadati</taxon>
        <taxon>Pseudomonadota</taxon>
        <taxon>Betaproteobacteria</taxon>
        <taxon>Burkholderiales</taxon>
        <taxon>Burkholderiaceae</taxon>
        <taxon>Burkholderia</taxon>
    </lineage>
</organism>
<reference evidence="3" key="1">
    <citation type="journal article" date="2014" name="Microbiology">
        <title>A 2,4-dichlorophenoxyacetic acid degradation plasmid pM7012 discloses distribution of an unclassified megaplasmid group across bacterial species.</title>
        <authorList>
            <person name="Sakai Y."/>
            <person name="Ogawa N."/>
            <person name="Shimomura Y."/>
            <person name="Fujii T."/>
        </authorList>
    </citation>
    <scope>NUCLEOTIDE SEQUENCE</scope>
    <source>
        <strain evidence="3">M701</strain>
    </source>
</reference>
<sequence>MKIRGFRLRALPCVLTAAVSAVLFFAGEASATESTDILFAALAHGSASDVLTGSVADYWQGQTRSKSPVLMKVKVIKQFKEKGCGRLSITMHQENVPLKKGGVAPFEYSYQMNLCPDGSPPQEGLDLATMPDSPSSFGPESIK</sequence>
<keyword evidence="3" id="KW-0614">Plasmid</keyword>
<feature type="chain" id="PRO_5004744619" evidence="2">
    <location>
        <begin position="32"/>
        <end position="143"/>
    </location>
</feature>
<dbReference type="EMBL" id="AB853026">
    <property type="protein sequence ID" value="BAO19277.1"/>
    <property type="molecule type" value="Genomic_DNA"/>
</dbReference>